<proteinExistence type="predicted"/>
<dbReference type="AlphaFoldDB" id="A0A1G8UA87"/>
<evidence type="ECO:0000256" key="1">
    <source>
        <dbReference type="SAM" id="Phobius"/>
    </source>
</evidence>
<feature type="transmembrane region" description="Helical" evidence="1">
    <location>
        <begin position="80"/>
        <end position="100"/>
    </location>
</feature>
<keyword evidence="1" id="KW-1133">Transmembrane helix</keyword>
<name>A0A1G8UA87_9ACTN</name>
<gene>
    <name evidence="2" type="ORF">SAMN05421874_10232</name>
</gene>
<dbReference type="OrthoDB" id="3544507at2"/>
<keyword evidence="3" id="KW-1185">Reference proteome</keyword>
<evidence type="ECO:0000313" key="2">
    <source>
        <dbReference type="EMBL" id="SDJ50697.1"/>
    </source>
</evidence>
<keyword evidence="1" id="KW-0812">Transmembrane</keyword>
<reference evidence="2 3" key="1">
    <citation type="submission" date="2016-10" db="EMBL/GenBank/DDBJ databases">
        <authorList>
            <person name="de Groot N.N."/>
        </authorList>
    </citation>
    <scope>NUCLEOTIDE SEQUENCE [LARGE SCALE GENOMIC DNA]</scope>
    <source>
        <strain evidence="2 3">CGMCC 4.5681</strain>
    </source>
</reference>
<dbReference type="EMBL" id="FNFB01000002">
    <property type="protein sequence ID" value="SDJ50697.1"/>
    <property type="molecule type" value="Genomic_DNA"/>
</dbReference>
<organism evidence="2 3">
    <name type="scientific">Nonomuraea maritima</name>
    <dbReference type="NCBI Taxonomy" id="683260"/>
    <lineage>
        <taxon>Bacteria</taxon>
        <taxon>Bacillati</taxon>
        <taxon>Actinomycetota</taxon>
        <taxon>Actinomycetes</taxon>
        <taxon>Streptosporangiales</taxon>
        <taxon>Streptosporangiaceae</taxon>
        <taxon>Nonomuraea</taxon>
    </lineage>
</organism>
<feature type="transmembrane region" description="Helical" evidence="1">
    <location>
        <begin position="106"/>
        <end position="127"/>
    </location>
</feature>
<feature type="transmembrane region" description="Helical" evidence="1">
    <location>
        <begin position="12"/>
        <end position="35"/>
    </location>
</feature>
<accession>A0A1G8UA87</accession>
<keyword evidence="1" id="KW-0472">Membrane</keyword>
<sequence length="133" mass="14090">MTPPSAGGKRLVVAGVVGLVLSSCVVAVMVVVSLLPADSRHCGPFGCLGVFQQLVDIWDIGRWVAIVLAWPLLRAVGVRPAWLVALLAVPVLLVTWWVAGVSRIDVQLALTFCGGLIAYPVAAWAAARVLRLR</sequence>
<dbReference type="RefSeq" id="WP_143021950.1">
    <property type="nucleotide sequence ID" value="NZ_FNFB01000002.1"/>
</dbReference>
<protein>
    <submittedName>
        <fullName evidence="2">Uncharacterized protein</fullName>
    </submittedName>
</protein>
<dbReference type="Proteomes" id="UP000198683">
    <property type="component" value="Unassembled WGS sequence"/>
</dbReference>
<evidence type="ECO:0000313" key="3">
    <source>
        <dbReference type="Proteomes" id="UP000198683"/>
    </source>
</evidence>